<protein>
    <recommendedName>
        <fullName evidence="1">Protein kinase domain-containing protein</fullName>
    </recommendedName>
</protein>
<dbReference type="GO" id="GO:0005634">
    <property type="term" value="C:nucleus"/>
    <property type="evidence" value="ECO:0007669"/>
    <property type="project" value="TreeGrafter"/>
</dbReference>
<dbReference type="InterPro" id="IPR000719">
    <property type="entry name" value="Prot_kinase_dom"/>
</dbReference>
<dbReference type="Proteomes" id="UP001162131">
    <property type="component" value="Unassembled WGS sequence"/>
</dbReference>
<dbReference type="PROSITE" id="PS00108">
    <property type="entry name" value="PROTEIN_KINASE_ST"/>
    <property type="match status" value="1"/>
</dbReference>
<dbReference type="SMART" id="SM00220">
    <property type="entry name" value="S_TKc"/>
    <property type="match status" value="1"/>
</dbReference>
<feature type="domain" description="Protein kinase" evidence="1">
    <location>
        <begin position="55"/>
        <end position="373"/>
    </location>
</feature>
<dbReference type="AlphaFoldDB" id="A0AAU9JFE3"/>
<dbReference type="InterPro" id="IPR011009">
    <property type="entry name" value="Kinase-like_dom_sf"/>
</dbReference>
<proteinExistence type="predicted"/>
<accession>A0AAU9JFE3</accession>
<comment type="caution">
    <text evidence="2">The sequence shown here is derived from an EMBL/GenBank/DDBJ whole genome shotgun (WGS) entry which is preliminary data.</text>
</comment>
<organism evidence="2 3">
    <name type="scientific">Blepharisma stoltei</name>
    <dbReference type="NCBI Taxonomy" id="1481888"/>
    <lineage>
        <taxon>Eukaryota</taxon>
        <taxon>Sar</taxon>
        <taxon>Alveolata</taxon>
        <taxon>Ciliophora</taxon>
        <taxon>Postciliodesmatophora</taxon>
        <taxon>Heterotrichea</taxon>
        <taxon>Heterotrichida</taxon>
        <taxon>Blepharismidae</taxon>
        <taxon>Blepharisma</taxon>
    </lineage>
</organism>
<dbReference type="GO" id="GO:0044773">
    <property type="term" value="P:mitotic DNA damage checkpoint signaling"/>
    <property type="evidence" value="ECO:0007669"/>
    <property type="project" value="TreeGrafter"/>
</dbReference>
<gene>
    <name evidence="2" type="ORF">BSTOLATCC_MIC36120</name>
</gene>
<evidence type="ECO:0000259" key="1">
    <source>
        <dbReference type="PROSITE" id="PS50011"/>
    </source>
</evidence>
<dbReference type="PANTHER" id="PTHR44167">
    <property type="entry name" value="OVARIAN-SPECIFIC SERINE/THREONINE-PROTEIN KINASE LOK-RELATED"/>
    <property type="match status" value="1"/>
</dbReference>
<evidence type="ECO:0000313" key="3">
    <source>
        <dbReference type="Proteomes" id="UP001162131"/>
    </source>
</evidence>
<dbReference type="SUPFAM" id="SSF56112">
    <property type="entry name" value="Protein kinase-like (PK-like)"/>
    <property type="match status" value="1"/>
</dbReference>
<dbReference type="Gene3D" id="1.10.510.10">
    <property type="entry name" value="Transferase(Phosphotransferase) domain 1"/>
    <property type="match status" value="1"/>
</dbReference>
<dbReference type="InterPro" id="IPR008271">
    <property type="entry name" value="Ser/Thr_kinase_AS"/>
</dbReference>
<dbReference type="GO" id="GO:0004674">
    <property type="term" value="F:protein serine/threonine kinase activity"/>
    <property type="evidence" value="ECO:0007669"/>
    <property type="project" value="TreeGrafter"/>
</dbReference>
<keyword evidence="3" id="KW-1185">Reference proteome</keyword>
<reference evidence="2" key="1">
    <citation type="submission" date="2021-09" db="EMBL/GenBank/DDBJ databases">
        <authorList>
            <consortium name="AG Swart"/>
            <person name="Singh M."/>
            <person name="Singh A."/>
            <person name="Seah K."/>
            <person name="Emmerich C."/>
        </authorList>
    </citation>
    <scope>NUCLEOTIDE SEQUENCE</scope>
    <source>
        <strain evidence="2">ATCC30299</strain>
    </source>
</reference>
<dbReference type="Pfam" id="PF00069">
    <property type="entry name" value="Pkinase"/>
    <property type="match status" value="1"/>
</dbReference>
<dbReference type="PROSITE" id="PS50011">
    <property type="entry name" value="PROTEIN_KINASE_DOM"/>
    <property type="match status" value="1"/>
</dbReference>
<sequence>MKNTNWRNIEGRKRTAPLKSLDGIRHNSQTKQDKPRLFIPNEEEKLYGDRFPSGFRKLKLLGKGGCAMVWLGEDELTGKKVAVKQVSRCSSSAAVESCKREIHFGKILNEVRHPANQSVAHLITSKSDRQDLWAIFEVGGSSLSKALFQLKGEFVKGERIYQVVHGPLYEEIKRNPEILKEFVKEMLEVLQLFSELNIVHSDLKPDNILVNEEYYDGVKLIDLGSAFSCIGSGSINTATPEYMPPEALELAHSPGDHVATLAQFSSPWSFDIWSLGMILLEIVSGVPLWMSLKSRVNRFGRMSFCKGLLAAQGRDPATILRMQHEVTRNVEQTIHKYAAFTVTRNFVDLLSKMLAWDPSARISPEDALSHAYLN</sequence>
<dbReference type="EMBL" id="CAJZBQ010000036">
    <property type="protein sequence ID" value="CAG9324328.1"/>
    <property type="molecule type" value="Genomic_DNA"/>
</dbReference>
<name>A0AAU9JFE3_9CILI</name>
<dbReference type="Gene3D" id="3.30.200.20">
    <property type="entry name" value="Phosphorylase Kinase, domain 1"/>
    <property type="match status" value="1"/>
</dbReference>
<dbReference type="GO" id="GO:0005524">
    <property type="term" value="F:ATP binding"/>
    <property type="evidence" value="ECO:0007669"/>
    <property type="project" value="InterPro"/>
</dbReference>
<dbReference type="PANTHER" id="PTHR44167:SF24">
    <property type="entry name" value="SERINE_THREONINE-PROTEIN KINASE CHK2"/>
    <property type="match status" value="1"/>
</dbReference>
<dbReference type="GO" id="GO:0005737">
    <property type="term" value="C:cytoplasm"/>
    <property type="evidence" value="ECO:0007669"/>
    <property type="project" value="TreeGrafter"/>
</dbReference>
<evidence type="ECO:0000313" key="2">
    <source>
        <dbReference type="EMBL" id="CAG9324328.1"/>
    </source>
</evidence>